<feature type="compositionally biased region" description="Basic and acidic residues" evidence="6">
    <location>
        <begin position="237"/>
        <end position="251"/>
    </location>
</feature>
<dbReference type="Proteomes" id="UP000320386">
    <property type="component" value="Chromosome"/>
</dbReference>
<protein>
    <recommendedName>
        <fullName evidence="3">cysteine desulfurase</fullName>
        <ecNumber evidence="3">2.8.1.7</ecNumber>
    </recommendedName>
</protein>
<reference evidence="8 9" key="1">
    <citation type="submission" date="2019-02" db="EMBL/GenBank/DDBJ databases">
        <title>Deep-cultivation of Planctomycetes and their phenomic and genomic characterization uncovers novel biology.</title>
        <authorList>
            <person name="Wiegand S."/>
            <person name="Jogler M."/>
            <person name="Boedeker C."/>
            <person name="Pinto D."/>
            <person name="Vollmers J."/>
            <person name="Rivas-Marin E."/>
            <person name="Kohn T."/>
            <person name="Peeters S.H."/>
            <person name="Heuer A."/>
            <person name="Rast P."/>
            <person name="Oberbeckmann S."/>
            <person name="Bunk B."/>
            <person name="Jeske O."/>
            <person name="Meyerdierks A."/>
            <person name="Storesund J.E."/>
            <person name="Kallscheuer N."/>
            <person name="Luecker S."/>
            <person name="Lage O.M."/>
            <person name="Pohl T."/>
            <person name="Merkel B.J."/>
            <person name="Hornburger P."/>
            <person name="Mueller R.-W."/>
            <person name="Bruemmer F."/>
            <person name="Labrenz M."/>
            <person name="Spormann A.M."/>
            <person name="Op den Camp H."/>
            <person name="Overmann J."/>
            <person name="Amann R."/>
            <person name="Jetten M.S.M."/>
            <person name="Mascher T."/>
            <person name="Medema M.H."/>
            <person name="Devos D.P."/>
            <person name="Kaster A.-K."/>
            <person name="Ovreas L."/>
            <person name="Rohde M."/>
            <person name="Galperin M.Y."/>
            <person name="Jogler C."/>
        </authorList>
    </citation>
    <scope>NUCLEOTIDE SEQUENCE [LARGE SCALE GENOMIC DNA]</scope>
    <source>
        <strain evidence="8 9">Pan265</strain>
    </source>
</reference>
<dbReference type="Pfam" id="PF00266">
    <property type="entry name" value="Aminotran_5"/>
    <property type="match status" value="1"/>
</dbReference>
<dbReference type="EMBL" id="CP036280">
    <property type="protein sequence ID" value="QDU71685.1"/>
    <property type="molecule type" value="Genomic_DNA"/>
</dbReference>
<dbReference type="EC" id="2.8.1.7" evidence="3"/>
<evidence type="ECO:0000259" key="7">
    <source>
        <dbReference type="Pfam" id="PF00266"/>
    </source>
</evidence>
<keyword evidence="4" id="KW-0663">Pyridoxal phosphate</keyword>
<dbReference type="GO" id="GO:0031071">
    <property type="term" value="F:cysteine desulfurase activity"/>
    <property type="evidence" value="ECO:0007669"/>
    <property type="project" value="UniProtKB-EC"/>
</dbReference>
<feature type="domain" description="Aminotransferase class V" evidence="7">
    <location>
        <begin position="6"/>
        <end position="378"/>
    </location>
</feature>
<comment type="similarity">
    <text evidence="2">Belongs to the class-V pyridoxal-phosphate-dependent aminotransferase family. Csd subfamily.</text>
</comment>
<dbReference type="InterPro" id="IPR015424">
    <property type="entry name" value="PyrdxlP-dep_Trfase"/>
</dbReference>
<evidence type="ECO:0000313" key="8">
    <source>
        <dbReference type="EMBL" id="QDU71685.1"/>
    </source>
</evidence>
<evidence type="ECO:0000256" key="2">
    <source>
        <dbReference type="ARBA" id="ARBA00010447"/>
    </source>
</evidence>
<dbReference type="InterPro" id="IPR015421">
    <property type="entry name" value="PyrdxlP-dep_Trfase_major"/>
</dbReference>
<dbReference type="AlphaFoldDB" id="A0A518BXI6"/>
<comment type="catalytic activity">
    <reaction evidence="5">
        <text>(sulfur carrier)-H + L-cysteine = (sulfur carrier)-SH + L-alanine</text>
        <dbReference type="Rhea" id="RHEA:43892"/>
        <dbReference type="Rhea" id="RHEA-COMP:14737"/>
        <dbReference type="Rhea" id="RHEA-COMP:14739"/>
        <dbReference type="ChEBI" id="CHEBI:29917"/>
        <dbReference type="ChEBI" id="CHEBI:35235"/>
        <dbReference type="ChEBI" id="CHEBI:57972"/>
        <dbReference type="ChEBI" id="CHEBI:64428"/>
        <dbReference type="EC" id="2.8.1.7"/>
    </reaction>
</comment>
<proteinExistence type="inferred from homology"/>
<organism evidence="8 9">
    <name type="scientific">Mucisphaera calidilacus</name>
    <dbReference type="NCBI Taxonomy" id="2527982"/>
    <lineage>
        <taxon>Bacteria</taxon>
        <taxon>Pseudomonadati</taxon>
        <taxon>Planctomycetota</taxon>
        <taxon>Phycisphaerae</taxon>
        <taxon>Phycisphaerales</taxon>
        <taxon>Phycisphaeraceae</taxon>
        <taxon>Mucisphaera</taxon>
    </lineage>
</organism>
<dbReference type="PIRSF" id="PIRSF005572">
    <property type="entry name" value="NifS"/>
    <property type="match status" value="1"/>
</dbReference>
<dbReference type="InterPro" id="IPR015422">
    <property type="entry name" value="PyrdxlP-dep_Trfase_small"/>
</dbReference>
<dbReference type="KEGG" id="mcad:Pan265_15370"/>
<dbReference type="Gene3D" id="3.40.640.10">
    <property type="entry name" value="Type I PLP-dependent aspartate aminotransferase-like (Major domain)"/>
    <property type="match status" value="1"/>
</dbReference>
<keyword evidence="8" id="KW-0808">Transferase</keyword>
<dbReference type="PANTHER" id="PTHR43586">
    <property type="entry name" value="CYSTEINE DESULFURASE"/>
    <property type="match status" value="1"/>
</dbReference>
<sequence length="396" mass="43050">MTRRLYMDNAATSFPKPPEVAQAMTRYATELGASPGRGAYAEARESGRLMNACRERLNRLINGENPDHVIFTLNTSDALNLGIRGMLRPGDHVITTDLDHNSILRPFNKLVADNLVEQTRLPVDARTGLVDPDDVRKAVRKNTRLVALLHGSNVTGTLQPVRDIGRICREMAVPFLVDAAQSLGHVPLDVQADHIDLLAFPGHKGLLGPLGTGGLYIRPGLEKHLNTVREGGTGSVSERDTQPDFMPDKYEPGSHNAIGIIGLSEGVNWILGQTVDKLWKHQQSLMQVMIEGLTAAADQGVHLYGPPGIANRCGVFSIRIDGYDQPAQLSDTLEQRYGILTRSGIHCAPLAHHTIGTRDRAGTTRFSFGPYTTLQDVKYACDALFELAESAAAVSA</sequence>
<accession>A0A518BXI6</accession>
<evidence type="ECO:0000313" key="9">
    <source>
        <dbReference type="Proteomes" id="UP000320386"/>
    </source>
</evidence>
<dbReference type="InterPro" id="IPR010969">
    <property type="entry name" value="Cys_dSase-rel_unknwn_funct"/>
</dbReference>
<dbReference type="PANTHER" id="PTHR43586:SF4">
    <property type="entry name" value="ISOPENICILLIN N EPIMERASE"/>
    <property type="match status" value="1"/>
</dbReference>
<dbReference type="InterPro" id="IPR000192">
    <property type="entry name" value="Aminotrans_V_dom"/>
</dbReference>
<evidence type="ECO:0000256" key="1">
    <source>
        <dbReference type="ARBA" id="ARBA00001933"/>
    </source>
</evidence>
<comment type="cofactor">
    <cofactor evidence="1">
        <name>pyridoxal 5'-phosphate</name>
        <dbReference type="ChEBI" id="CHEBI:597326"/>
    </cofactor>
</comment>
<evidence type="ECO:0000256" key="6">
    <source>
        <dbReference type="SAM" id="MobiDB-lite"/>
    </source>
</evidence>
<dbReference type="NCBIfam" id="TIGR01977">
    <property type="entry name" value="am_tr_V_EF2568"/>
    <property type="match status" value="1"/>
</dbReference>
<evidence type="ECO:0000256" key="4">
    <source>
        <dbReference type="ARBA" id="ARBA00022898"/>
    </source>
</evidence>
<dbReference type="InterPro" id="IPR016454">
    <property type="entry name" value="Cysteine_dSase"/>
</dbReference>
<dbReference type="SUPFAM" id="SSF53383">
    <property type="entry name" value="PLP-dependent transferases"/>
    <property type="match status" value="1"/>
</dbReference>
<gene>
    <name evidence="8" type="primary">csd_1</name>
    <name evidence="8" type="ORF">Pan265_15370</name>
</gene>
<keyword evidence="9" id="KW-1185">Reference proteome</keyword>
<dbReference type="OrthoDB" id="9804366at2"/>
<feature type="region of interest" description="Disordered" evidence="6">
    <location>
        <begin position="229"/>
        <end position="251"/>
    </location>
</feature>
<dbReference type="RefSeq" id="WP_145445865.1">
    <property type="nucleotide sequence ID" value="NZ_CP036280.1"/>
</dbReference>
<dbReference type="Gene3D" id="3.90.1150.10">
    <property type="entry name" value="Aspartate Aminotransferase, domain 1"/>
    <property type="match status" value="1"/>
</dbReference>
<evidence type="ECO:0000256" key="3">
    <source>
        <dbReference type="ARBA" id="ARBA00012239"/>
    </source>
</evidence>
<evidence type="ECO:0000256" key="5">
    <source>
        <dbReference type="ARBA" id="ARBA00050776"/>
    </source>
</evidence>
<name>A0A518BXI6_9BACT</name>